<name>A0AC34FKK6_9BILA</name>
<dbReference type="WBParaSite" id="ES5_v2.g17415.t1">
    <property type="protein sequence ID" value="ES5_v2.g17415.t1"/>
    <property type="gene ID" value="ES5_v2.g17415"/>
</dbReference>
<reference evidence="2" key="1">
    <citation type="submission" date="2022-11" db="UniProtKB">
        <authorList>
            <consortium name="WormBaseParasite"/>
        </authorList>
    </citation>
    <scope>IDENTIFICATION</scope>
</reference>
<accession>A0AC34FKK6</accession>
<organism evidence="1 2">
    <name type="scientific">Panagrolaimus sp. ES5</name>
    <dbReference type="NCBI Taxonomy" id="591445"/>
    <lineage>
        <taxon>Eukaryota</taxon>
        <taxon>Metazoa</taxon>
        <taxon>Ecdysozoa</taxon>
        <taxon>Nematoda</taxon>
        <taxon>Chromadorea</taxon>
        <taxon>Rhabditida</taxon>
        <taxon>Tylenchina</taxon>
        <taxon>Panagrolaimomorpha</taxon>
        <taxon>Panagrolaimoidea</taxon>
        <taxon>Panagrolaimidae</taxon>
        <taxon>Panagrolaimus</taxon>
    </lineage>
</organism>
<evidence type="ECO:0000313" key="2">
    <source>
        <dbReference type="WBParaSite" id="ES5_v2.g17415.t1"/>
    </source>
</evidence>
<dbReference type="Proteomes" id="UP000887579">
    <property type="component" value="Unplaced"/>
</dbReference>
<sequence length="1019" mass="115116">MNEKCEKNVSNKKSSTVSLHIDAYENSDVDSNDDSDDDSDEEKQIILKKSSFGNSWKDAKQLFNCPKVENPFQFPRHPTKSTAIASEVMKFKSTKKLMNPNEEKPIETFPFYNCEISHEKYLFNLLIDNIYLMTSDYPITIQQLLSHHMLLGQDQTFENGVRVFGCFSILDFIRKYSEFFVDLEISVVEKDGSKKVEGKKSELVLNIFNKRIQHFQPPSLLIKYKNGKDEVVEILQKLLNIAKMEALLTKMVALKLVNSKKLVQKCFKINILISTLKGILENIILEEIDYFFNERTSQYEFQIRGDRTLDQIYQNLDALKVDTTKFFDKIYLQFDQNDEKHVRKNEGISQKRYFKSNIPKKAVSYIPKSSGAGCFGESDEENDYRVENRPFQQRTISNQNNGKSIAALNERKVVVVEKRFEEYSELNKNYDLLMDDDFEKVVVPQDSESSSDEIDNDNDNDTMKELNSSSNEVKVEIKKMDDSKNAVGQVAQLKKGKVCGSSDATFESNIPTIKASKPVDLIKVKTDEVPANVTTSILKDPVHPQRPCPAKRVGLRLAEAQKLLDIDNDDATNKEMNKSSNEAKIENKKMDDSKNVVEQVLQLKRDKASDLSTATFDSNIPTIKASKTCDLIKVKTGEVPATVTTSISKDPVHPQRPFPAKRVGLRLAEAQKLVDIDNYDATNKEMNKSSNEAKVEAKVEVKKMDDSKNAVEQVPQLKKGKSFDLSTPTFESNIPTIKASKTVDSIKIKTDEVPANVTTSILKDPVQKLKRPFPAKRVGFRLAEAQKLLDIDNYDATNKEINKSSNEAKVEVEKMDDSKNAVEQVPQLKKGKASDSSNATFESNIPTIKASKTTSILKDPIHPRRPCPAKRVGFRFAEAQKLLDIHNDDATNKDMNKLSNEANVENKKMDDSKNAVEQVPQLKKGKSFDLSTPTFESNIPTINASNPVDLIKVKMDDVPATVTTSILKDPVHPRRPCSAKRVGFHCAEVQVFDSSGDENVNVPQDVTVIVFLCPFFNYF</sequence>
<evidence type="ECO:0000313" key="1">
    <source>
        <dbReference type="Proteomes" id="UP000887579"/>
    </source>
</evidence>
<proteinExistence type="predicted"/>
<protein>
    <submittedName>
        <fullName evidence="2">Uncharacterized protein</fullName>
    </submittedName>
</protein>